<dbReference type="GO" id="GO:0046872">
    <property type="term" value="F:metal ion binding"/>
    <property type="evidence" value="ECO:0007669"/>
    <property type="project" value="UniProtKB-KW"/>
</dbReference>
<dbReference type="GO" id="GO:0005829">
    <property type="term" value="C:cytosol"/>
    <property type="evidence" value="ECO:0007669"/>
    <property type="project" value="TreeGrafter"/>
</dbReference>
<dbReference type="SUPFAM" id="SSF102114">
    <property type="entry name" value="Radical SAM enzymes"/>
    <property type="match status" value="1"/>
</dbReference>
<dbReference type="Gene3D" id="3.80.30.20">
    <property type="entry name" value="tm_1862 like domain"/>
    <property type="match status" value="1"/>
</dbReference>
<evidence type="ECO:0000256" key="4">
    <source>
        <dbReference type="ARBA" id="ARBA00023004"/>
    </source>
</evidence>
<evidence type="ECO:0000313" key="8">
    <source>
        <dbReference type="EMBL" id="MDB8745075.1"/>
    </source>
</evidence>
<dbReference type="PANTHER" id="PTHR43409:SF7">
    <property type="entry name" value="BLL1977 PROTEIN"/>
    <property type="match status" value="1"/>
</dbReference>
<dbReference type="SFLD" id="SFLDS00029">
    <property type="entry name" value="Radical_SAM"/>
    <property type="match status" value="1"/>
</dbReference>
<dbReference type="PANTHER" id="PTHR43409">
    <property type="entry name" value="ANAEROBIC MAGNESIUM-PROTOPORPHYRIN IX MONOMETHYL ESTER CYCLASE-RELATED"/>
    <property type="match status" value="1"/>
</dbReference>
<gene>
    <name evidence="7" type="ORF">NE632_08255</name>
    <name evidence="8" type="ORF">PNU62_08620</name>
</gene>
<keyword evidence="3" id="KW-0479">Metal-binding</keyword>
<reference evidence="8" key="2">
    <citation type="submission" date="2023-01" db="EMBL/GenBank/DDBJ databases">
        <title>Human gut microbiome strain richness.</title>
        <authorList>
            <person name="Chen-Liaw A."/>
        </authorList>
    </citation>
    <scope>NUCLEOTIDE SEQUENCE</scope>
    <source>
        <strain evidence="8">1001275st1_F4_1001275B_160808</strain>
    </source>
</reference>
<evidence type="ECO:0000256" key="1">
    <source>
        <dbReference type="ARBA" id="ARBA00001966"/>
    </source>
</evidence>
<evidence type="ECO:0000259" key="6">
    <source>
        <dbReference type="PROSITE" id="PS51918"/>
    </source>
</evidence>
<comment type="cofactor">
    <cofactor evidence="1">
        <name>[4Fe-4S] cluster</name>
        <dbReference type="ChEBI" id="CHEBI:49883"/>
    </cofactor>
</comment>
<keyword evidence="2" id="KW-0949">S-adenosyl-L-methionine</keyword>
<dbReference type="EMBL" id="JAQMLV010000010">
    <property type="protein sequence ID" value="MDB8745075.1"/>
    <property type="molecule type" value="Genomic_DNA"/>
</dbReference>
<dbReference type="AlphaFoldDB" id="A0AAW5KPT0"/>
<dbReference type="Pfam" id="PF04055">
    <property type="entry name" value="Radical_SAM"/>
    <property type="match status" value="1"/>
</dbReference>
<evidence type="ECO:0000313" key="9">
    <source>
        <dbReference type="Proteomes" id="UP001206236"/>
    </source>
</evidence>
<dbReference type="InterPro" id="IPR058240">
    <property type="entry name" value="rSAM_sf"/>
</dbReference>
<feature type="domain" description="Radical SAM core" evidence="6">
    <location>
        <begin position="183"/>
        <end position="417"/>
    </location>
</feature>
<keyword evidence="4" id="KW-0408">Iron</keyword>
<dbReference type="Gene3D" id="3.40.50.280">
    <property type="entry name" value="Cobalamin-binding domain"/>
    <property type="match status" value="1"/>
</dbReference>
<evidence type="ECO:0000313" key="7">
    <source>
        <dbReference type="EMBL" id="MCQ5153302.1"/>
    </source>
</evidence>
<dbReference type="SFLD" id="SFLDG01082">
    <property type="entry name" value="B12-binding_domain_containing"/>
    <property type="match status" value="1"/>
</dbReference>
<dbReference type="RefSeq" id="WP_195388702.1">
    <property type="nucleotide sequence ID" value="NZ_DAWEQM010000006.1"/>
</dbReference>
<dbReference type="Proteomes" id="UP001211015">
    <property type="component" value="Unassembled WGS sequence"/>
</dbReference>
<reference evidence="7" key="1">
    <citation type="submission" date="2022-06" db="EMBL/GenBank/DDBJ databases">
        <title>Isolation of gut microbiota from human fecal samples.</title>
        <authorList>
            <person name="Pamer E.G."/>
            <person name="Barat B."/>
            <person name="Waligurski E."/>
            <person name="Medina S."/>
            <person name="Paddock L."/>
            <person name="Mostad J."/>
        </authorList>
    </citation>
    <scope>NUCLEOTIDE SEQUENCE</scope>
    <source>
        <strain evidence="7">DFI.5.57</strain>
    </source>
</reference>
<dbReference type="InterPro" id="IPR051198">
    <property type="entry name" value="BchE-like"/>
</dbReference>
<organism evidence="7 9">
    <name type="scientific">Ruminococcus bicirculans</name>
    <name type="common">ex Wegman et al. 2014</name>
    <dbReference type="NCBI Taxonomy" id="1160721"/>
    <lineage>
        <taxon>Bacteria</taxon>
        <taxon>Bacillati</taxon>
        <taxon>Bacillota</taxon>
        <taxon>Clostridia</taxon>
        <taxon>Eubacteriales</taxon>
        <taxon>Oscillospiraceae</taxon>
        <taxon>Ruminococcus</taxon>
    </lineage>
</organism>
<evidence type="ECO:0000256" key="5">
    <source>
        <dbReference type="ARBA" id="ARBA00023014"/>
    </source>
</evidence>
<dbReference type="CDD" id="cd01335">
    <property type="entry name" value="Radical_SAM"/>
    <property type="match status" value="1"/>
</dbReference>
<dbReference type="PROSITE" id="PS51918">
    <property type="entry name" value="RADICAL_SAM"/>
    <property type="match status" value="1"/>
</dbReference>
<dbReference type="InterPro" id="IPR006638">
    <property type="entry name" value="Elp3/MiaA/NifB-like_rSAM"/>
</dbReference>
<proteinExistence type="predicted"/>
<comment type="caution">
    <text evidence="7">The sequence shown here is derived from an EMBL/GenBank/DDBJ whole genome shotgun (WGS) entry which is preliminary data.</text>
</comment>
<protein>
    <submittedName>
        <fullName evidence="7 8">Radical SAM protein</fullName>
    </submittedName>
</protein>
<dbReference type="GO" id="GO:0003824">
    <property type="term" value="F:catalytic activity"/>
    <property type="evidence" value="ECO:0007669"/>
    <property type="project" value="InterPro"/>
</dbReference>
<sequence length="495" mass="57473">MLIYLIHAGFSNKKIPYIGEMISLNYMSSLLKENGYKTKVVDCYLEGFCQEDIMIQILQNNPSMLAISFYESNQIEVVEFVRALRLNGYLNAIVFIGIYATLNTKYLLDEMGDAKNIWCIRGEPEEVILEFAEKIKKGSLNLNVDKIVYKVESLYINLNHVNIVRDINTLPYPDCTVMDRMYKKENVSAYILSSRGCYGNCSFCVLNIYNSCVTGCNNQPKWRERNVASVADEMEILAQRYPNTLIKFADSNFMGCNPNRGIELSKELKRRNLKSKFAIECRANDVEKENFRALKEVGLVSVFLGIESGSNNVLKRYNKEISIQKNQEAIDIIRELKIGLKIGFILFDEYSTLNELEENTEFLHKNRSCVFHPYRPLIIEKYRVNGRDPFPTMIKDEKARLAYEIIKETCQKMLPYRATLNKHRKNTIKKDADYRNSVYAIFGKFILFDKHGMDLLLSMCRDSSSSTMHIKAEFMTFVKQFLDDIEIDLRKLEVY</sequence>
<accession>A0AAW5KPT0</accession>
<dbReference type="InterPro" id="IPR023404">
    <property type="entry name" value="rSAM_horseshoe"/>
</dbReference>
<keyword evidence="5" id="KW-0411">Iron-sulfur</keyword>
<dbReference type="InterPro" id="IPR007197">
    <property type="entry name" value="rSAM"/>
</dbReference>
<dbReference type="GO" id="GO:0051536">
    <property type="term" value="F:iron-sulfur cluster binding"/>
    <property type="evidence" value="ECO:0007669"/>
    <property type="project" value="UniProtKB-KW"/>
</dbReference>
<name>A0AAW5KPT0_9FIRM</name>
<evidence type="ECO:0000256" key="3">
    <source>
        <dbReference type="ARBA" id="ARBA00022723"/>
    </source>
</evidence>
<dbReference type="EMBL" id="JANGCN010000016">
    <property type="protein sequence ID" value="MCQ5153302.1"/>
    <property type="molecule type" value="Genomic_DNA"/>
</dbReference>
<dbReference type="Proteomes" id="UP001206236">
    <property type="component" value="Unassembled WGS sequence"/>
</dbReference>
<evidence type="ECO:0000256" key="2">
    <source>
        <dbReference type="ARBA" id="ARBA00022691"/>
    </source>
</evidence>
<dbReference type="SMART" id="SM00729">
    <property type="entry name" value="Elp3"/>
    <property type="match status" value="1"/>
</dbReference>